<keyword evidence="4" id="KW-1185">Reference proteome</keyword>
<dbReference type="PANTHER" id="PTHR46699">
    <property type="entry name" value="SERINE/THREONINE-PROTEIN KINASE STN8, CHLOROPLASTIC-RELATED"/>
    <property type="match status" value="1"/>
</dbReference>
<dbReference type="PROSITE" id="PS50157">
    <property type="entry name" value="ZINC_FINGER_C2H2_2"/>
    <property type="match status" value="2"/>
</dbReference>
<dbReference type="Proteomes" id="UP001372338">
    <property type="component" value="Unassembled WGS sequence"/>
</dbReference>
<dbReference type="SMART" id="SM00355">
    <property type="entry name" value="ZnF_C2H2"/>
    <property type="match status" value="2"/>
</dbReference>
<dbReference type="SUPFAM" id="SSF57667">
    <property type="entry name" value="beta-beta-alpha zinc fingers"/>
    <property type="match status" value="1"/>
</dbReference>
<dbReference type="EMBL" id="JAYWIO010000004">
    <property type="protein sequence ID" value="KAK7267542.1"/>
    <property type="molecule type" value="Genomic_DNA"/>
</dbReference>
<dbReference type="InterPro" id="IPR013087">
    <property type="entry name" value="Znf_C2H2_type"/>
</dbReference>
<evidence type="ECO:0000313" key="4">
    <source>
        <dbReference type="Proteomes" id="UP001372338"/>
    </source>
</evidence>
<keyword evidence="1" id="KW-0862">Zinc</keyword>
<dbReference type="Pfam" id="PF13912">
    <property type="entry name" value="zf-C2H2_6"/>
    <property type="match status" value="2"/>
</dbReference>
<feature type="domain" description="C2H2-type" evidence="2">
    <location>
        <begin position="266"/>
        <end position="288"/>
    </location>
</feature>
<dbReference type="PROSITE" id="PS00028">
    <property type="entry name" value="ZINC_FINGER_C2H2_1"/>
    <property type="match status" value="2"/>
</dbReference>
<dbReference type="GO" id="GO:0008270">
    <property type="term" value="F:zinc ion binding"/>
    <property type="evidence" value="ECO:0007669"/>
    <property type="project" value="UniProtKB-KW"/>
</dbReference>
<evidence type="ECO:0000256" key="1">
    <source>
        <dbReference type="PROSITE-ProRule" id="PRU00042"/>
    </source>
</evidence>
<protein>
    <recommendedName>
        <fullName evidence="2">C2H2-type domain-containing protein</fullName>
    </recommendedName>
</protein>
<feature type="domain" description="C2H2-type" evidence="2">
    <location>
        <begin position="215"/>
        <end position="242"/>
    </location>
</feature>
<dbReference type="Gene3D" id="3.30.160.60">
    <property type="entry name" value="Classic Zinc Finger"/>
    <property type="match status" value="1"/>
</dbReference>
<evidence type="ECO:0000259" key="2">
    <source>
        <dbReference type="PROSITE" id="PS50157"/>
    </source>
</evidence>
<name>A0AAN9F0Q9_CROPI</name>
<reference evidence="3 4" key="1">
    <citation type="submission" date="2024-01" db="EMBL/GenBank/DDBJ databases">
        <title>The genomes of 5 underutilized Papilionoideae crops provide insights into root nodulation and disease resistanc.</title>
        <authorList>
            <person name="Yuan L."/>
        </authorList>
    </citation>
    <scope>NUCLEOTIDE SEQUENCE [LARGE SCALE GENOMIC DNA]</scope>
    <source>
        <strain evidence="3">ZHUSHIDOU_FW_LH</strain>
        <tissue evidence="3">Leaf</tissue>
    </source>
</reference>
<proteinExistence type="predicted"/>
<keyword evidence="1" id="KW-0863">Zinc-finger</keyword>
<accession>A0AAN9F0Q9</accession>
<comment type="caution">
    <text evidence="3">The sequence shown here is derived from an EMBL/GenBank/DDBJ whole genome shotgun (WGS) entry which is preliminary data.</text>
</comment>
<gene>
    <name evidence="3" type="ORF">RIF29_20218</name>
</gene>
<keyword evidence="1" id="KW-0479">Metal-binding</keyword>
<dbReference type="InterPro" id="IPR036236">
    <property type="entry name" value="Znf_C2H2_sf"/>
</dbReference>
<evidence type="ECO:0000313" key="3">
    <source>
        <dbReference type="EMBL" id="KAK7267542.1"/>
    </source>
</evidence>
<organism evidence="3 4">
    <name type="scientific">Crotalaria pallida</name>
    <name type="common">Smooth rattlebox</name>
    <name type="synonym">Crotalaria striata</name>
    <dbReference type="NCBI Taxonomy" id="3830"/>
    <lineage>
        <taxon>Eukaryota</taxon>
        <taxon>Viridiplantae</taxon>
        <taxon>Streptophyta</taxon>
        <taxon>Embryophyta</taxon>
        <taxon>Tracheophyta</taxon>
        <taxon>Spermatophyta</taxon>
        <taxon>Magnoliopsida</taxon>
        <taxon>eudicotyledons</taxon>
        <taxon>Gunneridae</taxon>
        <taxon>Pentapetalae</taxon>
        <taxon>rosids</taxon>
        <taxon>fabids</taxon>
        <taxon>Fabales</taxon>
        <taxon>Fabaceae</taxon>
        <taxon>Papilionoideae</taxon>
        <taxon>50 kb inversion clade</taxon>
        <taxon>genistoids sensu lato</taxon>
        <taxon>core genistoids</taxon>
        <taxon>Crotalarieae</taxon>
        <taxon>Crotalaria</taxon>
    </lineage>
</organism>
<dbReference type="PANTHER" id="PTHR46699:SF4">
    <property type="entry name" value="SERINE_THREONINE-PROTEIN KINASE STN7, CHLOROPLASTIC"/>
    <property type="match status" value="1"/>
</dbReference>
<dbReference type="AlphaFoldDB" id="A0AAN9F0Q9"/>
<sequence>MECGDIIYRSTLPKSSGLTLTAPGAVLALGALSYLWATPGVAPGFFDMFVLAFVERLFRPTYKKEGDLVLKKVTEYGAVEIWMNERVRRACANSCANFVYGFLETSAKKASEYWLIWKFEGDATLADLVQSREFPYNVETLILGSRTFKIIDLGAATDLRVGINYIPKEFLLDPRSHRDEEAIIDNIDLANYLITLSHPREITKPHHKSFSPLEFECSTCNRKFSSFQALGGHRTSHKKQKLEGNNELKAQTKTLSLLRNYKHKIHECSICGQKFSQGQALGGHMRKHKVAINEGFSSSSSSINQVVAKIPVLKRSNSSRRVLCLDLNLTPLQNDLKLLFGNMAPKIDSFV</sequence>